<evidence type="ECO:0000313" key="2">
    <source>
        <dbReference type="EMBL" id="KOX72613.1"/>
    </source>
</evidence>
<keyword evidence="3" id="KW-1185">Reference proteome</keyword>
<gene>
    <name evidence="2" type="ORF">WN51_01826</name>
</gene>
<reference evidence="2 3" key="1">
    <citation type="submission" date="2015-07" db="EMBL/GenBank/DDBJ databases">
        <title>The genome of Melipona quadrifasciata.</title>
        <authorList>
            <person name="Pan H."/>
            <person name="Kapheim K."/>
        </authorList>
    </citation>
    <scope>NUCLEOTIDE SEQUENCE [LARGE SCALE GENOMIC DNA]</scope>
    <source>
        <strain evidence="2">0111107301</strain>
        <tissue evidence="2">Whole body</tissue>
    </source>
</reference>
<sequence>MSCILKLLTFFLRSANDRNFPLCQPDKILITETDNSDLLVFSNKMLYFRIDTRKHKYVQRPSNDLRLLNGSSEKQVVQASKTLFSRNRRAQKDEDMGQIFKMFLIRIRMIDDVIYDDVAKSWPGSPEHGHSLTKDINPWISNLNVPVLQSYTKVASRGRSFMSSEVIGKAQSTQSDHSVARSQRKITVHRFPKASPSFEETDSKTDGKRTSARNTIPKKLHDLYLSTIRHTERPGSAIAQYQTTPLLLEVYPTPLYESRDPNQPIANFRCISVAPEDVRFSGLPQLKSLSVIKEKERKIHETKVEIGNVLGSEHTIHYRCSGTMRYVWVKDVPETNLAVCYFISIKKKLCDTCKIRQKYRFDQYLRRMKNEEKRYLKMYKCEREARTAGFKSRNKNNRLARKSPLTSNLPRGKRTATTTGETSIFPERFYFKIRNLLRAERNEEKKTERKKTARLVPQIWRRKGKEKENFHVKEILHEIKLDKGIKVTVSTLNSKLKQFWKEGIMRLPKRWKKVMEQNGSYIT</sequence>
<feature type="compositionally biased region" description="Polar residues" evidence="1">
    <location>
        <begin position="404"/>
        <end position="418"/>
    </location>
</feature>
<accession>A0A0M8ZZ73</accession>
<organism evidence="2 3">
    <name type="scientific">Melipona quadrifasciata</name>
    <dbReference type="NCBI Taxonomy" id="166423"/>
    <lineage>
        <taxon>Eukaryota</taxon>
        <taxon>Metazoa</taxon>
        <taxon>Ecdysozoa</taxon>
        <taxon>Arthropoda</taxon>
        <taxon>Hexapoda</taxon>
        <taxon>Insecta</taxon>
        <taxon>Pterygota</taxon>
        <taxon>Neoptera</taxon>
        <taxon>Endopterygota</taxon>
        <taxon>Hymenoptera</taxon>
        <taxon>Apocrita</taxon>
        <taxon>Aculeata</taxon>
        <taxon>Apoidea</taxon>
        <taxon>Anthophila</taxon>
        <taxon>Apidae</taxon>
        <taxon>Melipona</taxon>
    </lineage>
</organism>
<proteinExistence type="predicted"/>
<dbReference type="OrthoDB" id="10039049at2759"/>
<evidence type="ECO:0000313" key="3">
    <source>
        <dbReference type="Proteomes" id="UP000053105"/>
    </source>
</evidence>
<feature type="region of interest" description="Disordered" evidence="1">
    <location>
        <begin position="192"/>
        <end position="211"/>
    </location>
</feature>
<dbReference type="AlphaFoldDB" id="A0A0M8ZZ73"/>
<evidence type="ECO:0000256" key="1">
    <source>
        <dbReference type="SAM" id="MobiDB-lite"/>
    </source>
</evidence>
<dbReference type="Proteomes" id="UP000053105">
    <property type="component" value="Unassembled WGS sequence"/>
</dbReference>
<dbReference type="EMBL" id="KQ435816">
    <property type="protein sequence ID" value="KOX72613.1"/>
    <property type="molecule type" value="Genomic_DNA"/>
</dbReference>
<feature type="region of interest" description="Disordered" evidence="1">
    <location>
        <begin position="393"/>
        <end position="418"/>
    </location>
</feature>
<protein>
    <submittedName>
        <fullName evidence="2">Uncharacterized protein</fullName>
    </submittedName>
</protein>
<name>A0A0M8ZZ73_9HYME</name>